<keyword evidence="14" id="KW-1185">Reference proteome</keyword>
<keyword evidence="9" id="KW-0472">Membrane</keyword>
<name>A0A813ZED8_9BILA</name>
<evidence type="ECO:0000256" key="4">
    <source>
        <dbReference type="ARBA" id="ARBA00022679"/>
    </source>
</evidence>
<dbReference type="EMBL" id="CAJNOK010000370">
    <property type="protein sequence ID" value="CAF0748362.1"/>
    <property type="molecule type" value="Genomic_DNA"/>
</dbReference>
<evidence type="ECO:0000256" key="6">
    <source>
        <dbReference type="ARBA" id="ARBA00022968"/>
    </source>
</evidence>
<comment type="caution">
    <text evidence="11">The sequence shown here is derived from an EMBL/GenBank/DDBJ whole genome shotgun (WGS) entry which is preliminary data.</text>
</comment>
<dbReference type="PANTHER" id="PTHR23033">
    <property type="entry name" value="BETA1,3-GALACTOSYLTRANSFERASE"/>
    <property type="match status" value="1"/>
</dbReference>
<dbReference type="EMBL" id="CAJNOQ010001473">
    <property type="protein sequence ID" value="CAF0897477.1"/>
    <property type="molecule type" value="Genomic_DNA"/>
</dbReference>
<dbReference type="InterPro" id="IPR002659">
    <property type="entry name" value="Glyco_trans_31"/>
</dbReference>
<protein>
    <recommendedName>
        <fullName evidence="15">N-acetylgalactosaminide beta-1,3-galactosyltransferase</fullName>
    </recommendedName>
</protein>
<dbReference type="AlphaFoldDB" id="A0A813ZED8"/>
<evidence type="ECO:0000313" key="10">
    <source>
        <dbReference type="EMBL" id="CAF0748362.1"/>
    </source>
</evidence>
<evidence type="ECO:0000313" key="12">
    <source>
        <dbReference type="EMBL" id="CAF3526685.1"/>
    </source>
</evidence>
<comment type="similarity">
    <text evidence="2">Belongs to the glycosyltransferase 31 family. Beta3-Gal-T subfamily.</text>
</comment>
<dbReference type="PANTHER" id="PTHR23033:SF12">
    <property type="entry name" value="GLYCOPROTEIN-N-ACETYLGALACTOSAMINE 3-BETA-GALACTOSYLTRANSFERASE 1-RELATED"/>
    <property type="match status" value="1"/>
</dbReference>
<accession>A0A813ZED8</accession>
<dbReference type="Proteomes" id="UP000682733">
    <property type="component" value="Unassembled WGS sequence"/>
</dbReference>
<dbReference type="InterPro" id="IPR026050">
    <property type="entry name" value="C1GALT1/C1GALT1_chp1"/>
</dbReference>
<dbReference type="Proteomes" id="UP000677228">
    <property type="component" value="Unassembled WGS sequence"/>
</dbReference>
<evidence type="ECO:0000256" key="5">
    <source>
        <dbReference type="ARBA" id="ARBA00022692"/>
    </source>
</evidence>
<gene>
    <name evidence="11" type="ORF">GPM918_LOCUS8454</name>
    <name evidence="10" type="ORF">OVA965_LOCUS1860</name>
    <name evidence="13" type="ORF">SRO942_LOCUS8454</name>
    <name evidence="12" type="ORF">TMI583_LOCUS1860</name>
</gene>
<organism evidence="11 14">
    <name type="scientific">Didymodactylos carnosus</name>
    <dbReference type="NCBI Taxonomy" id="1234261"/>
    <lineage>
        <taxon>Eukaryota</taxon>
        <taxon>Metazoa</taxon>
        <taxon>Spiralia</taxon>
        <taxon>Gnathifera</taxon>
        <taxon>Rotifera</taxon>
        <taxon>Eurotatoria</taxon>
        <taxon>Bdelloidea</taxon>
        <taxon>Philodinida</taxon>
        <taxon>Philodinidae</taxon>
        <taxon>Didymodactylos</taxon>
    </lineage>
</organism>
<dbReference type="Proteomes" id="UP000663829">
    <property type="component" value="Unassembled WGS sequence"/>
</dbReference>
<keyword evidence="4" id="KW-0808">Transferase</keyword>
<dbReference type="EMBL" id="CAJOBA010000370">
    <property type="protein sequence ID" value="CAF3526685.1"/>
    <property type="molecule type" value="Genomic_DNA"/>
</dbReference>
<evidence type="ECO:0000313" key="11">
    <source>
        <dbReference type="EMBL" id="CAF0897477.1"/>
    </source>
</evidence>
<keyword evidence="5" id="KW-0812">Transmembrane</keyword>
<evidence type="ECO:0000256" key="9">
    <source>
        <dbReference type="ARBA" id="ARBA00023136"/>
    </source>
</evidence>
<keyword evidence="3" id="KW-0328">Glycosyltransferase</keyword>
<keyword evidence="8" id="KW-0333">Golgi apparatus</keyword>
<evidence type="ECO:0000256" key="1">
    <source>
        <dbReference type="ARBA" id="ARBA00004323"/>
    </source>
</evidence>
<reference evidence="11" key="1">
    <citation type="submission" date="2021-02" db="EMBL/GenBank/DDBJ databases">
        <authorList>
            <person name="Nowell W R."/>
        </authorList>
    </citation>
    <scope>NUCLEOTIDE SEQUENCE</scope>
</reference>
<evidence type="ECO:0000256" key="3">
    <source>
        <dbReference type="ARBA" id="ARBA00022676"/>
    </source>
</evidence>
<evidence type="ECO:0008006" key="15">
    <source>
        <dbReference type="Google" id="ProtNLM"/>
    </source>
</evidence>
<evidence type="ECO:0000313" key="13">
    <source>
        <dbReference type="EMBL" id="CAF3680534.1"/>
    </source>
</evidence>
<proteinExistence type="inferred from homology"/>
<dbReference type="Gene3D" id="3.90.550.50">
    <property type="match status" value="1"/>
</dbReference>
<evidence type="ECO:0000313" key="14">
    <source>
        <dbReference type="Proteomes" id="UP000663829"/>
    </source>
</evidence>
<keyword evidence="6" id="KW-0735">Signal-anchor</keyword>
<sequence>MTFSGYLGHVYQYQHRVLCFVLTEQNGLSTRAKAVYSTWGKRCGKFLFIAKLNSSYRYTIYDNNDYVSTNNELPIQYIPNLPDGYYQLNNKIRATLVFIYQYYPNYDWYLKADDDTFIIYENLIRFLHEIKSNPSFLYGFRFREKYYVSGGAGYLLHKRALHLLGERLQDDEFYKTCNVSMEDIMVGQCLELLTANQDNIVGESIDEHGRERFHPLAFPVHYRGPKNRTHQQWIHFRPYHHILFGYDAFSETTISFHYITPDQMYELYTILYEIRHYDRQVCSTNMIH</sequence>
<dbReference type="GO" id="GO:0000139">
    <property type="term" value="C:Golgi membrane"/>
    <property type="evidence" value="ECO:0007669"/>
    <property type="project" value="UniProtKB-SubCell"/>
</dbReference>
<evidence type="ECO:0000256" key="8">
    <source>
        <dbReference type="ARBA" id="ARBA00023034"/>
    </source>
</evidence>
<comment type="subcellular location">
    <subcellularLocation>
        <location evidence="1">Golgi apparatus membrane</location>
        <topology evidence="1">Single-pass type II membrane protein</topology>
    </subcellularLocation>
</comment>
<evidence type="ECO:0000256" key="2">
    <source>
        <dbReference type="ARBA" id="ARBA00006462"/>
    </source>
</evidence>
<dbReference type="OrthoDB" id="414175at2759"/>
<dbReference type="EMBL" id="CAJOBC010001473">
    <property type="protein sequence ID" value="CAF3680534.1"/>
    <property type="molecule type" value="Genomic_DNA"/>
</dbReference>
<dbReference type="GO" id="GO:0016263">
    <property type="term" value="F:glycoprotein-N-acetylgalactosamine 3-beta-galactosyltransferase activity"/>
    <property type="evidence" value="ECO:0007669"/>
    <property type="project" value="TreeGrafter"/>
</dbReference>
<dbReference type="Pfam" id="PF01762">
    <property type="entry name" value="Galactosyl_T"/>
    <property type="match status" value="1"/>
</dbReference>
<evidence type="ECO:0000256" key="7">
    <source>
        <dbReference type="ARBA" id="ARBA00022989"/>
    </source>
</evidence>
<dbReference type="Proteomes" id="UP000681722">
    <property type="component" value="Unassembled WGS sequence"/>
</dbReference>
<keyword evidence="7" id="KW-1133">Transmembrane helix</keyword>